<organism evidence="5 6">
    <name type="scientific">Sphingorhabdus buctiana</name>
    <dbReference type="NCBI Taxonomy" id="1508805"/>
    <lineage>
        <taxon>Bacteria</taxon>
        <taxon>Pseudomonadati</taxon>
        <taxon>Pseudomonadota</taxon>
        <taxon>Alphaproteobacteria</taxon>
        <taxon>Sphingomonadales</taxon>
        <taxon>Sphingomonadaceae</taxon>
        <taxon>Sphingorhabdus</taxon>
    </lineage>
</organism>
<proteinExistence type="inferred from homology"/>
<dbReference type="RefSeq" id="WP_381513603.1">
    <property type="nucleotide sequence ID" value="NZ_JBHUEL010000008.1"/>
</dbReference>
<name>A0ABW4MEY3_9SPHN</name>
<dbReference type="EMBL" id="JBHUEL010000008">
    <property type="protein sequence ID" value="MFD1766915.1"/>
    <property type="molecule type" value="Genomic_DNA"/>
</dbReference>
<gene>
    <name evidence="5" type="ORF">ACFSAG_08675</name>
</gene>
<evidence type="ECO:0000256" key="2">
    <source>
        <dbReference type="ARBA" id="ARBA00022723"/>
    </source>
</evidence>
<keyword evidence="2" id="KW-0479">Metal-binding</keyword>
<dbReference type="InterPro" id="IPR006913">
    <property type="entry name" value="CENP-V/GFA"/>
</dbReference>
<dbReference type="Proteomes" id="UP001597215">
    <property type="component" value="Unassembled WGS sequence"/>
</dbReference>
<dbReference type="PROSITE" id="PS51891">
    <property type="entry name" value="CENP_V_GFA"/>
    <property type="match status" value="1"/>
</dbReference>
<dbReference type="SUPFAM" id="SSF51316">
    <property type="entry name" value="Mss4-like"/>
    <property type="match status" value="1"/>
</dbReference>
<evidence type="ECO:0000256" key="3">
    <source>
        <dbReference type="ARBA" id="ARBA00022833"/>
    </source>
</evidence>
<evidence type="ECO:0000313" key="6">
    <source>
        <dbReference type="Proteomes" id="UP001597215"/>
    </source>
</evidence>
<accession>A0ABW4MEY3</accession>
<dbReference type="PANTHER" id="PTHR28620">
    <property type="entry name" value="CENTROMERE PROTEIN V"/>
    <property type="match status" value="1"/>
</dbReference>
<keyword evidence="3" id="KW-0862">Zinc</keyword>
<evidence type="ECO:0000259" key="4">
    <source>
        <dbReference type="PROSITE" id="PS51891"/>
    </source>
</evidence>
<dbReference type="Pfam" id="PF04828">
    <property type="entry name" value="GFA"/>
    <property type="match status" value="1"/>
</dbReference>
<evidence type="ECO:0000313" key="5">
    <source>
        <dbReference type="EMBL" id="MFD1766915.1"/>
    </source>
</evidence>
<comment type="similarity">
    <text evidence="1">Belongs to the Gfa family.</text>
</comment>
<sequence length="127" mass="14089">MGKEGLITGGCHCGAVRFGFTLPSKQVELLDCNCSICSRTGFLHLIVPHRDFELQTPRASLTSYRFGTGAAEHLFCTICGVKSFYQPRSHPEAWSVNYRCLDPGHGIDPLIRTFDGQNWDAARANLE</sequence>
<evidence type="ECO:0000256" key="1">
    <source>
        <dbReference type="ARBA" id="ARBA00005495"/>
    </source>
</evidence>
<dbReference type="InterPro" id="IPR052355">
    <property type="entry name" value="CENP-V-like"/>
</dbReference>
<dbReference type="PANTHER" id="PTHR28620:SF1">
    <property type="entry name" value="CENP-V_GFA DOMAIN-CONTAINING PROTEIN"/>
    <property type="match status" value="1"/>
</dbReference>
<feature type="domain" description="CENP-V/GFA" evidence="4">
    <location>
        <begin position="7"/>
        <end position="120"/>
    </location>
</feature>
<dbReference type="InterPro" id="IPR011057">
    <property type="entry name" value="Mss4-like_sf"/>
</dbReference>
<keyword evidence="6" id="KW-1185">Reference proteome</keyword>
<reference evidence="6" key="1">
    <citation type="journal article" date="2019" name="Int. J. Syst. Evol. Microbiol.">
        <title>The Global Catalogue of Microorganisms (GCM) 10K type strain sequencing project: providing services to taxonomists for standard genome sequencing and annotation.</title>
        <authorList>
            <consortium name="The Broad Institute Genomics Platform"/>
            <consortium name="The Broad Institute Genome Sequencing Center for Infectious Disease"/>
            <person name="Wu L."/>
            <person name="Ma J."/>
        </authorList>
    </citation>
    <scope>NUCLEOTIDE SEQUENCE [LARGE SCALE GENOMIC DNA]</scope>
    <source>
        <strain evidence="6">CGMCC 1.12449</strain>
    </source>
</reference>
<dbReference type="Gene3D" id="2.170.150.70">
    <property type="match status" value="1"/>
</dbReference>
<protein>
    <submittedName>
        <fullName evidence="5">GFA family protein</fullName>
    </submittedName>
</protein>
<comment type="caution">
    <text evidence="5">The sequence shown here is derived from an EMBL/GenBank/DDBJ whole genome shotgun (WGS) entry which is preliminary data.</text>
</comment>